<dbReference type="Proteomes" id="UP001595836">
    <property type="component" value="Unassembled WGS sequence"/>
</dbReference>
<keyword evidence="14" id="KW-1185">Reference proteome</keyword>
<name>A0ABV9PPX1_9ACTN</name>
<sequence length="218" mass="22578">MPDVSSAVADALDELGVGGCVPTDRLRPLDPDLVVVGQVVTLRYRRLDGDVSTNRQAGRGRVFGDRDLYGLGRPGDVAVMDCGGSTDAAVVGALSAKWAVKAGIAGCLVNGPVRDTASIMQVRLPVWSAGSVPRAARYRLEVAELNGPVDLAGVTVRPGDVVAADRDGVAVIPFAAVAEVVEFCERAHREEERLIAVIDAAETLEGLVAHTAGGSTPA</sequence>
<evidence type="ECO:0000256" key="11">
    <source>
        <dbReference type="ARBA" id="ARBA00032305"/>
    </source>
</evidence>
<evidence type="ECO:0000256" key="7">
    <source>
        <dbReference type="ARBA" id="ARBA00016549"/>
    </source>
</evidence>
<evidence type="ECO:0000256" key="6">
    <source>
        <dbReference type="ARBA" id="ARBA00012947"/>
    </source>
</evidence>
<dbReference type="InterPro" id="IPR036704">
    <property type="entry name" value="RraA/RraA-like_sf"/>
</dbReference>
<dbReference type="EMBL" id="JBHSHP010000008">
    <property type="protein sequence ID" value="MFC4753713.1"/>
    <property type="molecule type" value="Genomic_DNA"/>
</dbReference>
<accession>A0ABV9PPX1</accession>
<evidence type="ECO:0000313" key="13">
    <source>
        <dbReference type="EMBL" id="MFC4753713.1"/>
    </source>
</evidence>
<evidence type="ECO:0000256" key="9">
    <source>
        <dbReference type="ARBA" id="ARBA00029596"/>
    </source>
</evidence>
<dbReference type="PANTHER" id="PTHR33254">
    <property type="entry name" value="4-HYDROXY-4-METHYL-2-OXOGLUTARATE ALDOLASE 3-RELATED"/>
    <property type="match status" value="1"/>
</dbReference>
<dbReference type="CDD" id="cd16841">
    <property type="entry name" value="RraA_family"/>
    <property type="match status" value="1"/>
</dbReference>
<comment type="similarity">
    <text evidence="3">Belongs to the class II aldolase/RraA-like family.</text>
</comment>
<dbReference type="InterPro" id="IPR005493">
    <property type="entry name" value="RraA/RraA-like"/>
</dbReference>
<evidence type="ECO:0000256" key="5">
    <source>
        <dbReference type="ARBA" id="ARBA00012213"/>
    </source>
</evidence>
<reference evidence="14" key="1">
    <citation type="journal article" date="2019" name="Int. J. Syst. Evol. Microbiol.">
        <title>The Global Catalogue of Microorganisms (GCM) 10K type strain sequencing project: providing services to taxonomists for standard genome sequencing and annotation.</title>
        <authorList>
            <consortium name="The Broad Institute Genomics Platform"/>
            <consortium name="The Broad Institute Genome Sequencing Center for Infectious Disease"/>
            <person name="Wu L."/>
            <person name="Ma J."/>
        </authorList>
    </citation>
    <scope>NUCLEOTIDE SEQUENCE [LARGE SCALE GENOMIC DNA]</scope>
    <source>
        <strain evidence="14">JCM 11882</strain>
    </source>
</reference>
<comment type="caution">
    <text evidence="13">The sequence shown here is derived from an EMBL/GenBank/DDBJ whole genome shotgun (WGS) entry which is preliminary data.</text>
</comment>
<protein>
    <recommendedName>
        <fullName evidence="7">Putative 4-hydroxy-4-methyl-2-oxoglutarate aldolase</fullName>
        <ecNumber evidence="6">4.1.1.112</ecNumber>
        <ecNumber evidence="5">4.1.3.17</ecNumber>
    </recommendedName>
    <alternativeName>
        <fullName evidence="11">Oxaloacetate decarboxylase</fullName>
    </alternativeName>
    <alternativeName>
        <fullName evidence="9">Regulator of ribonuclease activity homolog</fullName>
    </alternativeName>
    <alternativeName>
        <fullName evidence="10">RraA-like protein</fullName>
    </alternativeName>
</protein>
<dbReference type="EC" id="4.1.1.112" evidence="6"/>
<comment type="subunit">
    <text evidence="4">Homotrimer.</text>
</comment>
<evidence type="ECO:0000256" key="2">
    <source>
        <dbReference type="ARBA" id="ARBA00001968"/>
    </source>
</evidence>
<comment type="function">
    <text evidence="8">Catalyzes the aldol cleavage of 4-hydroxy-4-methyl-2-oxoglutarate (HMG) into 2 molecules of pyruvate. Also contains a secondary oxaloacetate (OAA) decarboxylase activity due to the common pyruvate enolate transition state formed following C-C bond cleavage in the retro-aldol and decarboxylation reactions.</text>
</comment>
<dbReference type="SUPFAM" id="SSF89562">
    <property type="entry name" value="RraA-like"/>
    <property type="match status" value="1"/>
</dbReference>
<dbReference type="Pfam" id="PF03737">
    <property type="entry name" value="RraA-like"/>
    <property type="match status" value="1"/>
</dbReference>
<evidence type="ECO:0000256" key="10">
    <source>
        <dbReference type="ARBA" id="ARBA00030169"/>
    </source>
</evidence>
<dbReference type="PANTHER" id="PTHR33254:SF4">
    <property type="entry name" value="4-HYDROXY-4-METHYL-2-OXOGLUTARATE ALDOLASE 3-RELATED"/>
    <property type="match status" value="1"/>
</dbReference>
<evidence type="ECO:0000256" key="1">
    <source>
        <dbReference type="ARBA" id="ARBA00001342"/>
    </source>
</evidence>
<comment type="catalytic activity">
    <reaction evidence="12">
        <text>oxaloacetate + H(+) = pyruvate + CO2</text>
        <dbReference type="Rhea" id="RHEA:15641"/>
        <dbReference type="ChEBI" id="CHEBI:15361"/>
        <dbReference type="ChEBI" id="CHEBI:15378"/>
        <dbReference type="ChEBI" id="CHEBI:16452"/>
        <dbReference type="ChEBI" id="CHEBI:16526"/>
        <dbReference type="EC" id="4.1.1.112"/>
    </reaction>
</comment>
<evidence type="ECO:0000256" key="12">
    <source>
        <dbReference type="ARBA" id="ARBA00047973"/>
    </source>
</evidence>
<comment type="catalytic activity">
    <reaction evidence="1">
        <text>4-hydroxy-4-methyl-2-oxoglutarate = 2 pyruvate</text>
        <dbReference type="Rhea" id="RHEA:22748"/>
        <dbReference type="ChEBI" id="CHEBI:15361"/>
        <dbReference type="ChEBI" id="CHEBI:58276"/>
        <dbReference type="EC" id="4.1.3.17"/>
    </reaction>
</comment>
<evidence type="ECO:0000256" key="8">
    <source>
        <dbReference type="ARBA" id="ARBA00025046"/>
    </source>
</evidence>
<evidence type="ECO:0000313" key="14">
    <source>
        <dbReference type="Proteomes" id="UP001595836"/>
    </source>
</evidence>
<gene>
    <name evidence="13" type="ORF">ACFO7U_02825</name>
</gene>
<evidence type="ECO:0000256" key="3">
    <source>
        <dbReference type="ARBA" id="ARBA00008621"/>
    </source>
</evidence>
<dbReference type="RefSeq" id="WP_344988199.1">
    <property type="nucleotide sequence ID" value="NZ_BAABCD010000005.1"/>
</dbReference>
<evidence type="ECO:0000256" key="4">
    <source>
        <dbReference type="ARBA" id="ARBA00011233"/>
    </source>
</evidence>
<dbReference type="Gene3D" id="3.50.30.40">
    <property type="entry name" value="Ribonuclease E inhibitor RraA/RraA-like"/>
    <property type="match status" value="1"/>
</dbReference>
<comment type="cofactor">
    <cofactor evidence="2">
        <name>a divalent metal cation</name>
        <dbReference type="ChEBI" id="CHEBI:60240"/>
    </cofactor>
</comment>
<dbReference type="EC" id="4.1.3.17" evidence="5"/>
<organism evidence="13 14">
    <name type="scientific">Dietzia aurantiaca</name>
    <dbReference type="NCBI Taxonomy" id="983873"/>
    <lineage>
        <taxon>Bacteria</taxon>
        <taxon>Bacillati</taxon>
        <taxon>Actinomycetota</taxon>
        <taxon>Actinomycetes</taxon>
        <taxon>Mycobacteriales</taxon>
        <taxon>Dietziaceae</taxon>
        <taxon>Dietzia</taxon>
    </lineage>
</organism>
<proteinExistence type="inferred from homology"/>